<keyword evidence="3" id="KW-1185">Reference proteome</keyword>
<gene>
    <name evidence="2" type="ORF">OHU17_37940</name>
</gene>
<dbReference type="InterPro" id="IPR024983">
    <property type="entry name" value="CHAT_dom"/>
</dbReference>
<keyword evidence="2" id="KW-0614">Plasmid</keyword>
<dbReference type="RefSeq" id="WP_328777836.1">
    <property type="nucleotide sequence ID" value="NZ_CP108058.1"/>
</dbReference>
<evidence type="ECO:0000259" key="1">
    <source>
        <dbReference type="Pfam" id="PF12770"/>
    </source>
</evidence>
<evidence type="ECO:0000313" key="2">
    <source>
        <dbReference type="EMBL" id="WUO51614.1"/>
    </source>
</evidence>
<dbReference type="Pfam" id="PF12770">
    <property type="entry name" value="CHAT"/>
    <property type="match status" value="1"/>
</dbReference>
<reference evidence="2" key="1">
    <citation type="submission" date="2022-10" db="EMBL/GenBank/DDBJ databases">
        <title>The complete genomes of actinobacterial strains from the NBC collection.</title>
        <authorList>
            <person name="Joergensen T.S."/>
            <person name="Alvarez Arevalo M."/>
            <person name="Sterndorff E.B."/>
            <person name="Faurdal D."/>
            <person name="Vuksanovic O."/>
            <person name="Mourched A.-S."/>
            <person name="Charusanti P."/>
            <person name="Shaw S."/>
            <person name="Blin K."/>
            <person name="Weber T."/>
        </authorList>
    </citation>
    <scope>NUCLEOTIDE SEQUENCE</scope>
    <source>
        <strain evidence="2">NBC_00283</strain>
        <plasmid evidence="2">unnamed1</plasmid>
    </source>
</reference>
<geneLocation type="plasmid" evidence="2 3">
    <name>unnamed1</name>
</geneLocation>
<dbReference type="Proteomes" id="UP001432075">
    <property type="component" value="Plasmid unnamed1"/>
</dbReference>
<organism evidence="2 3">
    <name type="scientific">Streptomyces goshikiensis</name>
    <dbReference type="NCBI Taxonomy" id="1942"/>
    <lineage>
        <taxon>Bacteria</taxon>
        <taxon>Bacillati</taxon>
        <taxon>Actinomycetota</taxon>
        <taxon>Actinomycetes</taxon>
        <taxon>Kitasatosporales</taxon>
        <taxon>Streptomycetaceae</taxon>
        <taxon>Streptomyces</taxon>
    </lineage>
</organism>
<protein>
    <submittedName>
        <fullName evidence="2">CHAT domain-containing protein</fullName>
    </submittedName>
</protein>
<evidence type="ECO:0000313" key="3">
    <source>
        <dbReference type="Proteomes" id="UP001432075"/>
    </source>
</evidence>
<sequence>MDRRIALSRKWDRIVAAVRELGSSRGIPELADFLRPPKAALLADAGREGAVVVVNVSRTRCDALLIADGRVRNLRLPGVTAEEVEARTVAYLGALRTLELVTWELHEAMAMFEEGGRAPEVFFRVSGVRAALAAVRTRAEEELAGLTAWLWDEICGPVLDALGHTGAPAGTAPLPRIWWCPTGLLNLLPLHAAGHHDEPVGDRPRTVLDRVVSSYTPTVRTLLAVRSRTAPAAEEDGRMLFVAPEPAGLPVLESIADDRAVLAGLFGERLTPLDGPQASAASVLAALRHHRWVHFSTHAGQNLDDPGLGVIALHDDALTVHRLAAGSYRGELAFLSACQTAVGGIDLANEAVTLCAALHVAGFRHVIGTLWSVQDRAAAAVTREFYGAAGTDTATGPAFDSSAAAHHLHRAVRALREQRPGQLTAWVPFVHIGP</sequence>
<accession>A0ABZ1S0H7</accession>
<proteinExistence type="predicted"/>
<feature type="domain" description="CHAT" evidence="1">
    <location>
        <begin position="148"/>
        <end position="433"/>
    </location>
</feature>
<dbReference type="EMBL" id="CP108058">
    <property type="protein sequence ID" value="WUO51614.1"/>
    <property type="molecule type" value="Genomic_DNA"/>
</dbReference>
<name>A0ABZ1S0H7_9ACTN</name>